<accession>A0ABQ7T1V6</accession>
<comment type="caution">
    <text evidence="1">The sequence shown here is derived from an EMBL/GenBank/DDBJ whole genome shotgun (WGS) entry which is preliminary data.</text>
</comment>
<sequence>MERLLLLWIKGKEIAGDTVSKTVICEKAMAIFSDLVKMDGGEGTSDSQPNPDFKIIDLAWQEVTRRNLNSAWRKLWPDSVSTQGFEAVVDVESEVSKIVSLGKTMGLEVDDEDIDELIEEHNKELSTEELEEMQHMAVQEEFCKDQEEEEEAAILTSEIKYVL</sequence>
<dbReference type="Gene3D" id="1.10.10.60">
    <property type="entry name" value="Homeodomain-like"/>
    <property type="match status" value="1"/>
</dbReference>
<evidence type="ECO:0000313" key="2">
    <source>
        <dbReference type="Proteomes" id="UP000826234"/>
    </source>
</evidence>
<evidence type="ECO:0008006" key="3">
    <source>
        <dbReference type="Google" id="ProtNLM"/>
    </source>
</evidence>
<organism evidence="1 2">
    <name type="scientific">Phrynosoma platyrhinos</name>
    <name type="common">Desert horned lizard</name>
    <dbReference type="NCBI Taxonomy" id="52577"/>
    <lineage>
        <taxon>Eukaryota</taxon>
        <taxon>Metazoa</taxon>
        <taxon>Chordata</taxon>
        <taxon>Craniata</taxon>
        <taxon>Vertebrata</taxon>
        <taxon>Euteleostomi</taxon>
        <taxon>Lepidosauria</taxon>
        <taxon>Squamata</taxon>
        <taxon>Bifurcata</taxon>
        <taxon>Unidentata</taxon>
        <taxon>Episquamata</taxon>
        <taxon>Toxicofera</taxon>
        <taxon>Iguania</taxon>
        <taxon>Phrynosomatidae</taxon>
        <taxon>Phrynosomatinae</taxon>
        <taxon>Phrynosoma</taxon>
    </lineage>
</organism>
<protein>
    <recommendedName>
        <fullName evidence="3">DDE-1 domain-containing protein</fullName>
    </recommendedName>
</protein>
<gene>
    <name evidence="1" type="ORF">JD844_006250</name>
</gene>
<keyword evidence="2" id="KW-1185">Reference proteome</keyword>
<dbReference type="Proteomes" id="UP000826234">
    <property type="component" value="Unassembled WGS sequence"/>
</dbReference>
<evidence type="ECO:0000313" key="1">
    <source>
        <dbReference type="EMBL" id="KAH0623477.1"/>
    </source>
</evidence>
<dbReference type="EMBL" id="JAIPUX010001880">
    <property type="protein sequence ID" value="KAH0623477.1"/>
    <property type="molecule type" value="Genomic_DNA"/>
</dbReference>
<reference evidence="1 2" key="1">
    <citation type="journal article" date="2022" name="Gigascience">
        <title>A chromosome-level genome assembly and annotation of the desert horned lizard, Phrynosoma platyrhinos, provides insight into chromosomal rearrangements among reptiles.</title>
        <authorList>
            <person name="Koochekian N."/>
            <person name="Ascanio A."/>
            <person name="Farleigh K."/>
            <person name="Card D.C."/>
            <person name="Schield D.R."/>
            <person name="Castoe T.A."/>
            <person name="Jezkova T."/>
        </authorList>
    </citation>
    <scope>NUCLEOTIDE SEQUENCE [LARGE SCALE GENOMIC DNA]</scope>
    <source>
        <strain evidence="1">NK-2021</strain>
    </source>
</reference>
<proteinExistence type="predicted"/>
<name>A0ABQ7T1V6_PHRPL</name>